<comment type="caution">
    <text evidence="1">The sequence shown here is derived from an EMBL/GenBank/DDBJ whole genome shotgun (WGS) entry which is preliminary data.</text>
</comment>
<accession>A0AAV7JLG4</accession>
<proteinExistence type="predicted"/>
<evidence type="ECO:0000313" key="1">
    <source>
        <dbReference type="EMBL" id="KAI6649802.1"/>
    </source>
</evidence>
<dbReference type="Proteomes" id="UP001165289">
    <property type="component" value="Unassembled WGS sequence"/>
</dbReference>
<name>A0AAV7JLG4_9METZ</name>
<dbReference type="AlphaFoldDB" id="A0AAV7JLG4"/>
<protein>
    <submittedName>
        <fullName evidence="1">Uncharacterized protein</fullName>
    </submittedName>
</protein>
<reference evidence="1 2" key="1">
    <citation type="journal article" date="2023" name="BMC Biol.">
        <title>The compact genome of the sponge Oopsacas minuta (Hexactinellida) is lacking key metazoan core genes.</title>
        <authorList>
            <person name="Santini S."/>
            <person name="Schenkelaars Q."/>
            <person name="Jourda C."/>
            <person name="Duchesne M."/>
            <person name="Belahbib H."/>
            <person name="Rocher C."/>
            <person name="Selva M."/>
            <person name="Riesgo A."/>
            <person name="Vervoort M."/>
            <person name="Leys S.P."/>
            <person name="Kodjabachian L."/>
            <person name="Le Bivic A."/>
            <person name="Borchiellini C."/>
            <person name="Claverie J.M."/>
            <person name="Renard E."/>
        </authorList>
    </citation>
    <scope>NUCLEOTIDE SEQUENCE [LARGE SCALE GENOMIC DNA]</scope>
    <source>
        <strain evidence="1">SPO-2</strain>
    </source>
</reference>
<organism evidence="1 2">
    <name type="scientific">Oopsacas minuta</name>
    <dbReference type="NCBI Taxonomy" id="111878"/>
    <lineage>
        <taxon>Eukaryota</taxon>
        <taxon>Metazoa</taxon>
        <taxon>Porifera</taxon>
        <taxon>Hexactinellida</taxon>
        <taxon>Hexasterophora</taxon>
        <taxon>Lyssacinosida</taxon>
        <taxon>Leucopsacidae</taxon>
        <taxon>Oopsacas</taxon>
    </lineage>
</organism>
<dbReference type="EMBL" id="JAKMXF010000318">
    <property type="protein sequence ID" value="KAI6649802.1"/>
    <property type="molecule type" value="Genomic_DNA"/>
</dbReference>
<gene>
    <name evidence="1" type="ORF">LOD99_6591</name>
</gene>
<evidence type="ECO:0000313" key="2">
    <source>
        <dbReference type="Proteomes" id="UP001165289"/>
    </source>
</evidence>
<sequence length="157" mass="18373">MACNNVDTSFPSSEYDSFSPNYTRSISQLDLLTDHSYYSEETDLICRGRSAFLLPGLPSNTQFTDDTIDRSLLCKFRKSSIKNAAICMSLRQEELAVLIRLQTRERRRLYTQNFRRKQTNINESMSYIIDDMTEEKLRLIKEQAALKREIAFYQSKL</sequence>
<keyword evidence="2" id="KW-1185">Reference proteome</keyword>